<reference evidence="6" key="1">
    <citation type="submission" date="2020-10" db="EMBL/GenBank/DDBJ databases">
        <authorList>
            <person name="Gilroy R."/>
        </authorList>
    </citation>
    <scope>NUCLEOTIDE SEQUENCE</scope>
    <source>
        <strain evidence="6">10037</strain>
    </source>
</reference>
<evidence type="ECO:0000256" key="1">
    <source>
        <dbReference type="ARBA" id="ARBA00022603"/>
    </source>
</evidence>
<proteinExistence type="predicted"/>
<dbReference type="GO" id="GO:0008171">
    <property type="term" value="F:O-methyltransferase activity"/>
    <property type="evidence" value="ECO:0007669"/>
    <property type="project" value="InterPro"/>
</dbReference>
<dbReference type="Pfam" id="PF00891">
    <property type="entry name" value="Methyltransf_2"/>
    <property type="match status" value="1"/>
</dbReference>
<protein>
    <submittedName>
        <fullName evidence="6">Class I SAM-dependent methyltransferase</fullName>
    </submittedName>
</protein>
<dbReference type="Gene3D" id="1.20.58.1390">
    <property type="match status" value="1"/>
</dbReference>
<dbReference type="InterPro" id="IPR001077">
    <property type="entry name" value="COMT_C"/>
</dbReference>
<dbReference type="PROSITE" id="PS51683">
    <property type="entry name" value="SAM_OMT_II"/>
    <property type="match status" value="1"/>
</dbReference>
<evidence type="ECO:0000256" key="3">
    <source>
        <dbReference type="ARBA" id="ARBA00022691"/>
    </source>
</evidence>
<dbReference type="Pfam" id="PF21212">
    <property type="entry name" value="Dimerisation2-like_dom"/>
    <property type="match status" value="1"/>
</dbReference>
<feature type="domain" description="BVU-1015-like N-terminal dimerisation-like" evidence="5">
    <location>
        <begin position="16"/>
        <end position="88"/>
    </location>
</feature>
<reference evidence="6" key="2">
    <citation type="journal article" date="2021" name="PeerJ">
        <title>Extensive microbial diversity within the chicken gut microbiome revealed by metagenomics and culture.</title>
        <authorList>
            <person name="Gilroy R."/>
            <person name="Ravi A."/>
            <person name="Getino M."/>
            <person name="Pursley I."/>
            <person name="Horton D.L."/>
            <person name="Alikhan N.F."/>
            <person name="Baker D."/>
            <person name="Gharbi K."/>
            <person name="Hall N."/>
            <person name="Watson M."/>
            <person name="Adriaenssens E.M."/>
            <person name="Foster-Nyarko E."/>
            <person name="Jarju S."/>
            <person name="Secka A."/>
            <person name="Antonio M."/>
            <person name="Oren A."/>
            <person name="Chaudhuri R.R."/>
            <person name="La Ragione R."/>
            <person name="Hildebrand F."/>
            <person name="Pallen M.J."/>
        </authorList>
    </citation>
    <scope>NUCLEOTIDE SEQUENCE</scope>
    <source>
        <strain evidence="6">10037</strain>
    </source>
</reference>
<dbReference type="EMBL" id="JADIME010000042">
    <property type="protein sequence ID" value="MBO8465163.1"/>
    <property type="molecule type" value="Genomic_DNA"/>
</dbReference>
<dbReference type="CDD" id="cd02440">
    <property type="entry name" value="AdoMet_MTases"/>
    <property type="match status" value="1"/>
</dbReference>
<gene>
    <name evidence="6" type="ORF">IAB93_04095</name>
</gene>
<dbReference type="InterPro" id="IPR049480">
    <property type="entry name" value="BVU_1015-like_N"/>
</dbReference>
<evidence type="ECO:0000256" key="2">
    <source>
        <dbReference type="ARBA" id="ARBA00022679"/>
    </source>
</evidence>
<dbReference type="InterPro" id="IPR036388">
    <property type="entry name" value="WH-like_DNA-bd_sf"/>
</dbReference>
<name>A0A9D9I4U9_9BACT</name>
<dbReference type="InterPro" id="IPR016461">
    <property type="entry name" value="COMT-like"/>
</dbReference>
<dbReference type="SUPFAM" id="SSF53335">
    <property type="entry name" value="S-adenosyl-L-methionine-dependent methyltransferases"/>
    <property type="match status" value="1"/>
</dbReference>
<sequence>MEKHFSEDTSGAYEAQRTAHWISQGPVIFQVARFMISSGLLEAVSEAGGDGLSVKEAAESCNLPEYGVKVLFESSLTMGVLYCRDGRFFCSKTGWFLLNDEMVRVDMDFNHDVNYIGMFRLEDSIREGRPAGLEHFGDWKTIYEALPHLPEEVKKSWFAFDHYYSDNSFPEALEILFRDGGANVLDVGGNTGRFAMEAVAYSPEAHVTIMDLPGQIAMMREAVKGREGSGRIHAWPADVLDPEMQFPEGFDKIWMSQFLDCFSEEEVVSILSRAAASMSPDTRLYIMESFWDRQPYDTAAFALTAISLYFTVMANGNSKMYKCADMISCVERAGLKVEQQIDNIGKCHTILICSKVK</sequence>
<dbReference type="Proteomes" id="UP000823597">
    <property type="component" value="Unassembled WGS sequence"/>
</dbReference>
<dbReference type="GO" id="GO:0032259">
    <property type="term" value="P:methylation"/>
    <property type="evidence" value="ECO:0007669"/>
    <property type="project" value="UniProtKB-KW"/>
</dbReference>
<feature type="domain" description="O-methyltransferase C-terminal" evidence="4">
    <location>
        <begin position="182"/>
        <end position="320"/>
    </location>
</feature>
<dbReference type="InterPro" id="IPR029063">
    <property type="entry name" value="SAM-dependent_MTases_sf"/>
</dbReference>
<dbReference type="PANTHER" id="PTHR43712:SF2">
    <property type="entry name" value="O-METHYLTRANSFERASE CICE"/>
    <property type="match status" value="1"/>
</dbReference>
<comment type="caution">
    <text evidence="6">The sequence shown here is derived from an EMBL/GenBank/DDBJ whole genome shotgun (WGS) entry which is preliminary data.</text>
</comment>
<dbReference type="PANTHER" id="PTHR43712">
    <property type="entry name" value="PUTATIVE (AFU_ORTHOLOGUE AFUA_4G14580)-RELATED"/>
    <property type="match status" value="1"/>
</dbReference>
<accession>A0A9D9I4U9</accession>
<dbReference type="Gene3D" id="3.40.50.150">
    <property type="entry name" value="Vaccinia Virus protein VP39"/>
    <property type="match status" value="1"/>
</dbReference>
<keyword evidence="2" id="KW-0808">Transferase</keyword>
<dbReference type="Gene3D" id="1.10.10.10">
    <property type="entry name" value="Winged helix-like DNA-binding domain superfamily/Winged helix DNA-binding domain"/>
    <property type="match status" value="1"/>
</dbReference>
<evidence type="ECO:0000313" key="7">
    <source>
        <dbReference type="Proteomes" id="UP000823597"/>
    </source>
</evidence>
<evidence type="ECO:0000259" key="5">
    <source>
        <dbReference type="Pfam" id="PF21212"/>
    </source>
</evidence>
<keyword evidence="3" id="KW-0949">S-adenosyl-L-methionine</keyword>
<organism evidence="6 7">
    <name type="scientific">Candidatus Merdivivens pullistercoris</name>
    <dbReference type="NCBI Taxonomy" id="2840873"/>
    <lineage>
        <taxon>Bacteria</taxon>
        <taxon>Pseudomonadati</taxon>
        <taxon>Bacteroidota</taxon>
        <taxon>Bacteroidia</taxon>
        <taxon>Bacteroidales</taxon>
        <taxon>Muribaculaceae</taxon>
        <taxon>Muribaculaceae incertae sedis</taxon>
        <taxon>Candidatus Merdivivens</taxon>
    </lineage>
</organism>
<evidence type="ECO:0000259" key="4">
    <source>
        <dbReference type="Pfam" id="PF00891"/>
    </source>
</evidence>
<keyword evidence="1 6" id="KW-0489">Methyltransferase</keyword>
<dbReference type="AlphaFoldDB" id="A0A9D9I4U9"/>
<evidence type="ECO:0000313" key="6">
    <source>
        <dbReference type="EMBL" id="MBO8465163.1"/>
    </source>
</evidence>